<organism evidence="9 10">
    <name type="scientific">Cudoniella acicularis</name>
    <dbReference type="NCBI Taxonomy" id="354080"/>
    <lineage>
        <taxon>Eukaryota</taxon>
        <taxon>Fungi</taxon>
        <taxon>Dikarya</taxon>
        <taxon>Ascomycota</taxon>
        <taxon>Pezizomycotina</taxon>
        <taxon>Leotiomycetes</taxon>
        <taxon>Helotiales</taxon>
        <taxon>Tricladiaceae</taxon>
        <taxon>Cudoniella</taxon>
    </lineage>
</organism>
<keyword evidence="2" id="KW-0813">Transport</keyword>
<keyword evidence="3 8" id="KW-0812">Transmembrane</keyword>
<dbReference type="Gene3D" id="1.20.1250.20">
    <property type="entry name" value="MFS general substrate transporter like domains"/>
    <property type="match status" value="1"/>
</dbReference>
<keyword evidence="10" id="KW-1185">Reference proteome</keyword>
<evidence type="ECO:0000256" key="6">
    <source>
        <dbReference type="ARBA" id="ARBA00023180"/>
    </source>
</evidence>
<evidence type="ECO:0000256" key="8">
    <source>
        <dbReference type="SAM" id="Phobius"/>
    </source>
</evidence>
<name>A0A8H4W7S6_9HELO</name>
<evidence type="ECO:0000256" key="3">
    <source>
        <dbReference type="ARBA" id="ARBA00022692"/>
    </source>
</evidence>
<feature type="region of interest" description="Disordered" evidence="7">
    <location>
        <begin position="235"/>
        <end position="258"/>
    </location>
</feature>
<accession>A0A8H4W7S6</accession>
<proteinExistence type="predicted"/>
<feature type="transmembrane region" description="Helical" evidence="8">
    <location>
        <begin position="118"/>
        <end position="140"/>
    </location>
</feature>
<dbReference type="PANTHER" id="PTHR23501:SF187">
    <property type="entry name" value="MAJOR FACILITATOR SUPERFAMILY (MFS) PROFILE DOMAIN-CONTAINING PROTEIN"/>
    <property type="match status" value="1"/>
</dbReference>
<feature type="transmembrane region" description="Helical" evidence="8">
    <location>
        <begin position="86"/>
        <end position="106"/>
    </location>
</feature>
<dbReference type="EMBL" id="JAAMPI010000021">
    <property type="protein sequence ID" value="KAF4637483.1"/>
    <property type="molecule type" value="Genomic_DNA"/>
</dbReference>
<evidence type="ECO:0000256" key="4">
    <source>
        <dbReference type="ARBA" id="ARBA00022989"/>
    </source>
</evidence>
<protein>
    <recommendedName>
        <fullName evidence="11">Major facilitator superfamily (MFS) profile domain-containing protein</fullName>
    </recommendedName>
</protein>
<evidence type="ECO:0000313" key="10">
    <source>
        <dbReference type="Proteomes" id="UP000566819"/>
    </source>
</evidence>
<dbReference type="GO" id="GO:0022857">
    <property type="term" value="F:transmembrane transporter activity"/>
    <property type="evidence" value="ECO:0007669"/>
    <property type="project" value="TreeGrafter"/>
</dbReference>
<feature type="compositionally biased region" description="Basic and acidic residues" evidence="7">
    <location>
        <begin position="239"/>
        <end position="248"/>
    </location>
</feature>
<keyword evidence="4 8" id="KW-1133">Transmembrane helix</keyword>
<evidence type="ECO:0000256" key="2">
    <source>
        <dbReference type="ARBA" id="ARBA00022448"/>
    </source>
</evidence>
<keyword evidence="6" id="KW-0325">Glycoprotein</keyword>
<evidence type="ECO:0000256" key="5">
    <source>
        <dbReference type="ARBA" id="ARBA00023136"/>
    </source>
</evidence>
<gene>
    <name evidence="9" type="ORF">G7Y89_g597</name>
</gene>
<dbReference type="AlphaFoldDB" id="A0A8H4W7S6"/>
<dbReference type="InterPro" id="IPR036259">
    <property type="entry name" value="MFS_trans_sf"/>
</dbReference>
<keyword evidence="5 8" id="KW-0472">Membrane</keyword>
<dbReference type="Proteomes" id="UP000566819">
    <property type="component" value="Unassembled WGS sequence"/>
</dbReference>
<dbReference type="PANTHER" id="PTHR23501">
    <property type="entry name" value="MAJOR FACILITATOR SUPERFAMILY"/>
    <property type="match status" value="1"/>
</dbReference>
<evidence type="ECO:0000256" key="1">
    <source>
        <dbReference type="ARBA" id="ARBA00004141"/>
    </source>
</evidence>
<feature type="transmembrane region" description="Helical" evidence="8">
    <location>
        <begin position="202"/>
        <end position="220"/>
    </location>
</feature>
<evidence type="ECO:0000256" key="7">
    <source>
        <dbReference type="SAM" id="MobiDB-lite"/>
    </source>
</evidence>
<feature type="transmembrane region" description="Helical" evidence="8">
    <location>
        <begin position="29"/>
        <end position="48"/>
    </location>
</feature>
<reference evidence="9 10" key="1">
    <citation type="submission" date="2020-03" db="EMBL/GenBank/DDBJ databases">
        <title>Draft Genome Sequence of Cudoniella acicularis.</title>
        <authorList>
            <person name="Buettner E."/>
            <person name="Kellner H."/>
        </authorList>
    </citation>
    <scope>NUCLEOTIDE SEQUENCE [LARGE SCALE GENOMIC DNA]</scope>
    <source>
        <strain evidence="9 10">DSM 108380</strain>
    </source>
</reference>
<sequence>MLVFWVLFVLPIYFQAVLRTSAFRSGINILPTAAVCMPFTIISGGVMTKLGRYRPLLMVGFAIFPIAIGLFSKLTESSTTVYWAEIQIIAAVAIGIITPVTLPTILTPLDESDAAVGTATWAFMRGFGTILGTAIPLVIFNSKADYLVSTRLQDNDNARILLANGGAYTPAAGGSVYSTLGLDNNPSLEATVKGIYTDSLKLCWQVGLAFALLGFLPTFLTKELPMRIELETEFGLATESEKKSDGETGKQSTPTPSQ</sequence>
<dbReference type="SUPFAM" id="SSF103473">
    <property type="entry name" value="MFS general substrate transporter"/>
    <property type="match status" value="1"/>
</dbReference>
<evidence type="ECO:0008006" key="11">
    <source>
        <dbReference type="Google" id="ProtNLM"/>
    </source>
</evidence>
<feature type="compositionally biased region" description="Polar residues" evidence="7">
    <location>
        <begin position="249"/>
        <end position="258"/>
    </location>
</feature>
<feature type="transmembrane region" description="Helical" evidence="8">
    <location>
        <begin position="55"/>
        <end position="74"/>
    </location>
</feature>
<dbReference type="OrthoDB" id="10021397at2759"/>
<comment type="subcellular location">
    <subcellularLocation>
        <location evidence="1">Membrane</location>
        <topology evidence="1">Multi-pass membrane protein</topology>
    </subcellularLocation>
</comment>
<dbReference type="GO" id="GO:0005886">
    <property type="term" value="C:plasma membrane"/>
    <property type="evidence" value="ECO:0007669"/>
    <property type="project" value="TreeGrafter"/>
</dbReference>
<evidence type="ECO:0000313" key="9">
    <source>
        <dbReference type="EMBL" id="KAF4637483.1"/>
    </source>
</evidence>
<comment type="caution">
    <text evidence="9">The sequence shown here is derived from an EMBL/GenBank/DDBJ whole genome shotgun (WGS) entry which is preliminary data.</text>
</comment>